<keyword evidence="3 5" id="KW-1133">Transmembrane helix</keyword>
<name>A0A419R4R9_9SPHN</name>
<comment type="caution">
    <text evidence="6">The sequence shown here is derived from an EMBL/GenBank/DDBJ whole genome shotgun (WGS) entry which is preliminary data.</text>
</comment>
<dbReference type="InterPro" id="IPR023352">
    <property type="entry name" value="MAPEG-like_dom_sf"/>
</dbReference>
<feature type="transmembrane region" description="Helical" evidence="5">
    <location>
        <begin position="6"/>
        <end position="22"/>
    </location>
</feature>
<evidence type="ECO:0000256" key="2">
    <source>
        <dbReference type="ARBA" id="ARBA00022692"/>
    </source>
</evidence>
<evidence type="ECO:0000256" key="3">
    <source>
        <dbReference type="ARBA" id="ARBA00022989"/>
    </source>
</evidence>
<accession>A0A419R4R9</accession>
<dbReference type="InterPro" id="IPR001129">
    <property type="entry name" value="Membr-assoc_MAPEG"/>
</dbReference>
<feature type="transmembrane region" description="Helical" evidence="5">
    <location>
        <begin position="75"/>
        <end position="92"/>
    </location>
</feature>
<dbReference type="RefSeq" id="WP_120107186.1">
    <property type="nucleotide sequence ID" value="NZ_RAHJ01000011.1"/>
</dbReference>
<keyword evidence="7" id="KW-1185">Reference proteome</keyword>
<sequence>MLLPVTLTSAAAAAILNFWLALRVGQLRVRLKVLHGDDGGPLMQRMRAHANFIEYTPIVLILIAAIELTGKGAPWLAWVAAAYMLARIAHAFGMDSTTGSKWRAVGIVVTMLVMLGLAVAGTLIVLGVI</sequence>
<dbReference type="EMBL" id="RAHJ01000011">
    <property type="protein sequence ID" value="RJX69959.1"/>
    <property type="molecule type" value="Genomic_DNA"/>
</dbReference>
<dbReference type="PANTHER" id="PTHR35814">
    <property type="match status" value="1"/>
</dbReference>
<protein>
    <submittedName>
        <fullName evidence="6">MAPEG family protein</fullName>
    </submittedName>
</protein>
<evidence type="ECO:0000313" key="7">
    <source>
        <dbReference type="Proteomes" id="UP000284322"/>
    </source>
</evidence>
<reference evidence="6 7" key="1">
    <citation type="submission" date="2018-09" db="EMBL/GenBank/DDBJ databases">
        <title>Altererythrobacter sp.Ery1 and Ery12, the genome sequencing of novel strains in genus Alterythrobacter.</title>
        <authorList>
            <person name="Cheng H."/>
            <person name="Wu Y.-H."/>
            <person name="Fang C."/>
            <person name="Xu X.-W."/>
        </authorList>
    </citation>
    <scope>NUCLEOTIDE SEQUENCE [LARGE SCALE GENOMIC DNA]</scope>
    <source>
        <strain evidence="6 7">Ery12</strain>
    </source>
</reference>
<gene>
    <name evidence="6" type="ORF">D6858_03065</name>
</gene>
<evidence type="ECO:0000256" key="5">
    <source>
        <dbReference type="SAM" id="Phobius"/>
    </source>
</evidence>
<proteinExistence type="predicted"/>
<feature type="transmembrane region" description="Helical" evidence="5">
    <location>
        <begin position="52"/>
        <end position="69"/>
    </location>
</feature>
<organism evidence="6 7">
    <name type="scientific">Tsuneonella suprasediminis</name>
    <dbReference type="NCBI Taxonomy" id="2306996"/>
    <lineage>
        <taxon>Bacteria</taxon>
        <taxon>Pseudomonadati</taxon>
        <taxon>Pseudomonadota</taxon>
        <taxon>Alphaproteobacteria</taxon>
        <taxon>Sphingomonadales</taxon>
        <taxon>Erythrobacteraceae</taxon>
        <taxon>Tsuneonella</taxon>
    </lineage>
</organism>
<feature type="transmembrane region" description="Helical" evidence="5">
    <location>
        <begin position="104"/>
        <end position="128"/>
    </location>
</feature>
<evidence type="ECO:0000256" key="4">
    <source>
        <dbReference type="ARBA" id="ARBA00023136"/>
    </source>
</evidence>
<dbReference type="Gene3D" id="1.20.120.550">
    <property type="entry name" value="Membrane associated eicosanoid/glutathione metabolism-like domain"/>
    <property type="match status" value="1"/>
</dbReference>
<keyword evidence="4 5" id="KW-0472">Membrane</keyword>
<dbReference type="Pfam" id="PF01124">
    <property type="entry name" value="MAPEG"/>
    <property type="match status" value="1"/>
</dbReference>
<dbReference type="PANTHER" id="PTHR35814:SF1">
    <property type="entry name" value="GLUTATHIONE S-TRANSFERASE-RELATED"/>
    <property type="match status" value="1"/>
</dbReference>
<evidence type="ECO:0000256" key="1">
    <source>
        <dbReference type="ARBA" id="ARBA00004370"/>
    </source>
</evidence>
<dbReference type="Proteomes" id="UP000284322">
    <property type="component" value="Unassembled WGS sequence"/>
</dbReference>
<dbReference type="SUPFAM" id="SSF161084">
    <property type="entry name" value="MAPEG domain-like"/>
    <property type="match status" value="1"/>
</dbReference>
<keyword evidence="2 5" id="KW-0812">Transmembrane</keyword>
<evidence type="ECO:0000313" key="6">
    <source>
        <dbReference type="EMBL" id="RJX69959.1"/>
    </source>
</evidence>
<dbReference type="GO" id="GO:0016020">
    <property type="term" value="C:membrane"/>
    <property type="evidence" value="ECO:0007669"/>
    <property type="project" value="UniProtKB-SubCell"/>
</dbReference>
<dbReference type="AlphaFoldDB" id="A0A419R4R9"/>
<comment type="subcellular location">
    <subcellularLocation>
        <location evidence="1">Membrane</location>
    </subcellularLocation>
</comment>
<dbReference type="OrthoDB" id="7619858at2"/>